<evidence type="ECO:0000313" key="1">
    <source>
        <dbReference type="EMBL" id="MCE0480632.1"/>
    </source>
</evidence>
<dbReference type="Proteomes" id="UP000823775">
    <property type="component" value="Unassembled WGS sequence"/>
</dbReference>
<evidence type="ECO:0000313" key="2">
    <source>
        <dbReference type="Proteomes" id="UP000823775"/>
    </source>
</evidence>
<sequence length="83" mass="9950">MPPLYSRQFLLLQLWIINRPPLMQTTGVALWWCKEVEFQYVLLMFEVPRYRSPRFVAGSDRRNRLLRLSNDDITLEVKGSCYI</sequence>
<dbReference type="EMBL" id="JACEIK010005060">
    <property type="protein sequence ID" value="MCE0480632.1"/>
    <property type="molecule type" value="Genomic_DNA"/>
</dbReference>
<accession>A0ABS8VK80</accession>
<name>A0ABS8VK80_DATST</name>
<gene>
    <name evidence="1" type="ORF">HAX54_037658</name>
</gene>
<proteinExistence type="predicted"/>
<organism evidence="1 2">
    <name type="scientific">Datura stramonium</name>
    <name type="common">Jimsonweed</name>
    <name type="synonym">Common thornapple</name>
    <dbReference type="NCBI Taxonomy" id="4076"/>
    <lineage>
        <taxon>Eukaryota</taxon>
        <taxon>Viridiplantae</taxon>
        <taxon>Streptophyta</taxon>
        <taxon>Embryophyta</taxon>
        <taxon>Tracheophyta</taxon>
        <taxon>Spermatophyta</taxon>
        <taxon>Magnoliopsida</taxon>
        <taxon>eudicotyledons</taxon>
        <taxon>Gunneridae</taxon>
        <taxon>Pentapetalae</taxon>
        <taxon>asterids</taxon>
        <taxon>lamiids</taxon>
        <taxon>Solanales</taxon>
        <taxon>Solanaceae</taxon>
        <taxon>Solanoideae</taxon>
        <taxon>Datureae</taxon>
        <taxon>Datura</taxon>
    </lineage>
</organism>
<keyword evidence="2" id="KW-1185">Reference proteome</keyword>
<reference evidence="1 2" key="1">
    <citation type="journal article" date="2021" name="BMC Genomics">
        <title>Datura genome reveals duplications of psychoactive alkaloid biosynthetic genes and high mutation rate following tissue culture.</title>
        <authorList>
            <person name="Rajewski A."/>
            <person name="Carter-House D."/>
            <person name="Stajich J."/>
            <person name="Litt A."/>
        </authorList>
    </citation>
    <scope>NUCLEOTIDE SEQUENCE [LARGE SCALE GENOMIC DNA]</scope>
    <source>
        <strain evidence="1">AR-01</strain>
    </source>
</reference>
<protein>
    <submittedName>
        <fullName evidence="1">Uncharacterized protein</fullName>
    </submittedName>
</protein>
<comment type="caution">
    <text evidence="1">The sequence shown here is derived from an EMBL/GenBank/DDBJ whole genome shotgun (WGS) entry which is preliminary data.</text>
</comment>